<keyword evidence="3" id="KW-1185">Reference proteome</keyword>
<dbReference type="OrthoDB" id="10004619at2"/>
<evidence type="ECO:0000256" key="1">
    <source>
        <dbReference type="SAM" id="MobiDB-lite"/>
    </source>
</evidence>
<protein>
    <submittedName>
        <fullName evidence="2">Major cell-surface adhesin PAc</fullName>
    </submittedName>
</protein>
<name>A0A517XNL5_9BACT</name>
<feature type="region of interest" description="Disordered" evidence="1">
    <location>
        <begin position="96"/>
        <end position="130"/>
    </location>
</feature>
<organism evidence="2 3">
    <name type="scientific">Urbifossiella limnaea</name>
    <dbReference type="NCBI Taxonomy" id="2528023"/>
    <lineage>
        <taxon>Bacteria</taxon>
        <taxon>Pseudomonadati</taxon>
        <taxon>Planctomycetota</taxon>
        <taxon>Planctomycetia</taxon>
        <taxon>Gemmatales</taxon>
        <taxon>Gemmataceae</taxon>
        <taxon>Urbifossiella</taxon>
    </lineage>
</organism>
<dbReference type="RefSeq" id="WP_145234835.1">
    <property type="nucleotide sequence ID" value="NZ_CP036273.1"/>
</dbReference>
<dbReference type="KEGG" id="uli:ETAA1_10020"/>
<feature type="compositionally biased region" description="Pro residues" evidence="1">
    <location>
        <begin position="53"/>
        <end position="72"/>
    </location>
</feature>
<proteinExistence type="predicted"/>
<accession>A0A517XNL5</accession>
<dbReference type="EMBL" id="CP036273">
    <property type="protein sequence ID" value="QDU19098.1"/>
    <property type="molecule type" value="Genomic_DNA"/>
</dbReference>
<dbReference type="Proteomes" id="UP000319576">
    <property type="component" value="Chromosome"/>
</dbReference>
<gene>
    <name evidence="2" type="primary">pac</name>
    <name evidence="2" type="ORF">ETAA1_10020</name>
</gene>
<feature type="region of interest" description="Disordered" evidence="1">
    <location>
        <begin position="26"/>
        <end position="72"/>
    </location>
</feature>
<sequence length="215" mass="22653">MATAPSANDLTRQQLDELDDLLQRMLNLPLTGTEPPAAQSTPAGPTWRYDAPSAPPIPSPHLVAPPEPPRAPVLVAPPAPAPPVVVRPEPVTAPVPLIPPPEPTTPIIERKPTPPSARRAPKPAPVVSAPPPEPAPQVVYEPQPPLPVLLWPLAGLNWVFDRAAGLLGPPGWLLRSGFGKNVLGLAGIGLLLYTAAHLATDAGWVTLPFPVPWPR</sequence>
<evidence type="ECO:0000313" key="3">
    <source>
        <dbReference type="Proteomes" id="UP000319576"/>
    </source>
</evidence>
<dbReference type="PRINTS" id="PR01217">
    <property type="entry name" value="PRICHEXTENSN"/>
</dbReference>
<evidence type="ECO:0000313" key="2">
    <source>
        <dbReference type="EMBL" id="QDU19098.1"/>
    </source>
</evidence>
<dbReference type="AlphaFoldDB" id="A0A517XNL5"/>
<reference evidence="2 3" key="1">
    <citation type="submission" date="2019-02" db="EMBL/GenBank/DDBJ databases">
        <title>Deep-cultivation of Planctomycetes and their phenomic and genomic characterization uncovers novel biology.</title>
        <authorList>
            <person name="Wiegand S."/>
            <person name="Jogler M."/>
            <person name="Boedeker C."/>
            <person name="Pinto D."/>
            <person name="Vollmers J."/>
            <person name="Rivas-Marin E."/>
            <person name="Kohn T."/>
            <person name="Peeters S.H."/>
            <person name="Heuer A."/>
            <person name="Rast P."/>
            <person name="Oberbeckmann S."/>
            <person name="Bunk B."/>
            <person name="Jeske O."/>
            <person name="Meyerdierks A."/>
            <person name="Storesund J.E."/>
            <person name="Kallscheuer N."/>
            <person name="Luecker S."/>
            <person name="Lage O.M."/>
            <person name="Pohl T."/>
            <person name="Merkel B.J."/>
            <person name="Hornburger P."/>
            <person name="Mueller R.-W."/>
            <person name="Bruemmer F."/>
            <person name="Labrenz M."/>
            <person name="Spormann A.M."/>
            <person name="Op den Camp H."/>
            <person name="Overmann J."/>
            <person name="Amann R."/>
            <person name="Jetten M.S.M."/>
            <person name="Mascher T."/>
            <person name="Medema M.H."/>
            <person name="Devos D.P."/>
            <person name="Kaster A.-K."/>
            <person name="Ovreas L."/>
            <person name="Rohde M."/>
            <person name="Galperin M.Y."/>
            <person name="Jogler C."/>
        </authorList>
    </citation>
    <scope>NUCLEOTIDE SEQUENCE [LARGE SCALE GENOMIC DNA]</scope>
    <source>
        <strain evidence="2 3">ETA_A1</strain>
    </source>
</reference>